<dbReference type="PROSITE" id="PS00101">
    <property type="entry name" value="HEXAPEP_TRANSFERASES"/>
    <property type="match status" value="1"/>
</dbReference>
<keyword evidence="10 12" id="KW-0012">Acyltransferase</keyword>
<dbReference type="PANTHER" id="PTHR43300">
    <property type="entry name" value="ACETYLTRANSFERASE"/>
    <property type="match status" value="1"/>
</dbReference>
<reference evidence="12 13" key="1">
    <citation type="submission" date="2024-01" db="EMBL/GenBank/DDBJ databases">
        <title>Unpublished Manusciprt.</title>
        <authorList>
            <person name="Duman M."/>
            <person name="Valdes E.G."/>
            <person name="Ajmi N."/>
            <person name="Altun S."/>
            <person name="Saticioglu I.B."/>
        </authorList>
    </citation>
    <scope>NUCLEOTIDE SEQUENCE [LARGE SCALE GENOMIC DNA]</scope>
    <source>
        <strain evidence="12 13">148P</strain>
    </source>
</reference>
<evidence type="ECO:0000256" key="7">
    <source>
        <dbReference type="ARBA" id="ARBA00022737"/>
    </source>
</evidence>
<gene>
    <name evidence="12" type="ORF">V0R50_27180</name>
</gene>
<dbReference type="RefSeq" id="WP_330077586.1">
    <property type="nucleotide sequence ID" value="NZ_JAZDQJ010000047.1"/>
</dbReference>
<comment type="similarity">
    <text evidence="1">Belongs to the transferase hexapeptide repeat family.</text>
</comment>
<dbReference type="Pfam" id="PF00132">
    <property type="entry name" value="Hexapep"/>
    <property type="match status" value="1"/>
</dbReference>
<sequence>MALTDWYWNRWIRRHGCKLGSRLSKFHRKSVLTIEEDVRMGSVQVACHDLAIGAHSYLRGDAKLQFVSRIGRYCSIGNGVVLGQEKRNHPTDWLSTHPFQYTDTAWEYDAPIEMATIGHDVWIGHEALILEGVHIGTGAVVATRALVTQDVPPYAVVAGVPARVIRYRYPDEMIERLLNSQWWERDFAQLKTLPLNDPQKCLESLDGLAMARYRQFRLTRKGCEVVGGER</sequence>
<dbReference type="InterPro" id="IPR050179">
    <property type="entry name" value="Trans_hexapeptide_repeat"/>
</dbReference>
<dbReference type="EC" id="2.3.1.28" evidence="2"/>
<keyword evidence="5" id="KW-0441">Lipid A biosynthesis</keyword>
<dbReference type="CDD" id="cd03349">
    <property type="entry name" value="LbH_XAT"/>
    <property type="match status" value="1"/>
</dbReference>
<evidence type="ECO:0000256" key="1">
    <source>
        <dbReference type="ARBA" id="ARBA00007274"/>
    </source>
</evidence>
<dbReference type="PANTHER" id="PTHR43300:SF12">
    <property type="entry name" value="CHLORAMPHENICOL ACETYLTRANSFERASE"/>
    <property type="match status" value="1"/>
</dbReference>
<evidence type="ECO:0000256" key="3">
    <source>
        <dbReference type="ARBA" id="ARBA00020291"/>
    </source>
</evidence>
<evidence type="ECO:0000313" key="13">
    <source>
        <dbReference type="Proteomes" id="UP001335100"/>
    </source>
</evidence>
<keyword evidence="4" id="KW-0444">Lipid biosynthesis</keyword>
<dbReference type="Proteomes" id="UP001335100">
    <property type="component" value="Unassembled WGS sequence"/>
</dbReference>
<evidence type="ECO:0000313" key="12">
    <source>
        <dbReference type="EMBL" id="MEE1936922.1"/>
    </source>
</evidence>
<dbReference type="InterPro" id="IPR018357">
    <property type="entry name" value="Hexapep_transf_CS"/>
</dbReference>
<name>A0ABU7HZB3_9PSED</name>
<evidence type="ECO:0000256" key="10">
    <source>
        <dbReference type="ARBA" id="ARBA00023315"/>
    </source>
</evidence>
<protein>
    <recommendedName>
        <fullName evidence="3">Chloramphenicol acetyltransferase</fullName>
        <ecNumber evidence="2">2.3.1.28</ecNumber>
    </recommendedName>
</protein>
<dbReference type="SUPFAM" id="SSF51161">
    <property type="entry name" value="Trimeric LpxA-like enzymes"/>
    <property type="match status" value="1"/>
</dbReference>
<dbReference type="GO" id="GO:0016746">
    <property type="term" value="F:acyltransferase activity"/>
    <property type="evidence" value="ECO:0007669"/>
    <property type="project" value="UniProtKB-KW"/>
</dbReference>
<proteinExistence type="inferred from homology"/>
<evidence type="ECO:0000256" key="11">
    <source>
        <dbReference type="ARBA" id="ARBA00047633"/>
    </source>
</evidence>
<keyword evidence="13" id="KW-1185">Reference proteome</keyword>
<dbReference type="EMBL" id="JAZDQJ010000047">
    <property type="protein sequence ID" value="MEE1936922.1"/>
    <property type="molecule type" value="Genomic_DNA"/>
</dbReference>
<dbReference type="Gene3D" id="2.160.10.10">
    <property type="entry name" value="Hexapeptide repeat proteins"/>
    <property type="match status" value="1"/>
</dbReference>
<evidence type="ECO:0000256" key="8">
    <source>
        <dbReference type="ARBA" id="ARBA00023098"/>
    </source>
</evidence>
<evidence type="ECO:0000256" key="5">
    <source>
        <dbReference type="ARBA" id="ARBA00022556"/>
    </source>
</evidence>
<comment type="caution">
    <text evidence="12">The sequence shown here is derived from an EMBL/GenBank/DDBJ whole genome shotgun (WGS) entry which is preliminary data.</text>
</comment>
<keyword evidence="9" id="KW-0046">Antibiotic resistance</keyword>
<evidence type="ECO:0000256" key="4">
    <source>
        <dbReference type="ARBA" id="ARBA00022516"/>
    </source>
</evidence>
<keyword evidence="6 12" id="KW-0808">Transferase</keyword>
<keyword evidence="7" id="KW-0677">Repeat</keyword>
<dbReference type="InterPro" id="IPR001451">
    <property type="entry name" value="Hexapep"/>
</dbReference>
<accession>A0ABU7HZB3</accession>
<dbReference type="InterPro" id="IPR011004">
    <property type="entry name" value="Trimer_LpxA-like_sf"/>
</dbReference>
<evidence type="ECO:0000256" key="9">
    <source>
        <dbReference type="ARBA" id="ARBA00023251"/>
    </source>
</evidence>
<evidence type="ECO:0000256" key="6">
    <source>
        <dbReference type="ARBA" id="ARBA00022679"/>
    </source>
</evidence>
<evidence type="ECO:0000256" key="2">
    <source>
        <dbReference type="ARBA" id="ARBA00013235"/>
    </source>
</evidence>
<comment type="catalytic activity">
    <reaction evidence="11">
        <text>chloramphenicol + acetyl-CoA = chloramphenicol 3-acetate + CoA</text>
        <dbReference type="Rhea" id="RHEA:18421"/>
        <dbReference type="ChEBI" id="CHEBI:16730"/>
        <dbReference type="ChEBI" id="CHEBI:17698"/>
        <dbReference type="ChEBI" id="CHEBI:57287"/>
        <dbReference type="ChEBI" id="CHEBI:57288"/>
        <dbReference type="EC" id="2.3.1.28"/>
    </reaction>
</comment>
<keyword evidence="8" id="KW-0443">Lipid metabolism</keyword>
<organism evidence="12 13">
    <name type="scientific">Pseudomonas ulcerans</name>
    <dbReference type="NCBI Taxonomy" id="3115852"/>
    <lineage>
        <taxon>Bacteria</taxon>
        <taxon>Pseudomonadati</taxon>
        <taxon>Pseudomonadota</taxon>
        <taxon>Gammaproteobacteria</taxon>
        <taxon>Pseudomonadales</taxon>
        <taxon>Pseudomonadaceae</taxon>
        <taxon>Pseudomonas</taxon>
    </lineage>
</organism>